<dbReference type="EMBL" id="MLJW01005393">
    <property type="protein sequence ID" value="OIQ68297.1"/>
    <property type="molecule type" value="Genomic_DNA"/>
</dbReference>
<proteinExistence type="predicted"/>
<dbReference type="AlphaFoldDB" id="A0A1J5P9M7"/>
<organism evidence="2">
    <name type="scientific">mine drainage metagenome</name>
    <dbReference type="NCBI Taxonomy" id="410659"/>
    <lineage>
        <taxon>unclassified sequences</taxon>
        <taxon>metagenomes</taxon>
        <taxon>ecological metagenomes</taxon>
    </lineage>
</organism>
<protein>
    <submittedName>
        <fullName evidence="2">Uncharacterized protein</fullName>
    </submittedName>
</protein>
<comment type="caution">
    <text evidence="2">The sequence shown here is derived from an EMBL/GenBank/DDBJ whole genome shotgun (WGS) entry which is preliminary data.</text>
</comment>
<feature type="compositionally biased region" description="Low complexity" evidence="1">
    <location>
        <begin position="119"/>
        <end position="137"/>
    </location>
</feature>
<reference evidence="2" key="1">
    <citation type="submission" date="2016-10" db="EMBL/GenBank/DDBJ databases">
        <title>Sequence of Gallionella enrichment culture.</title>
        <authorList>
            <person name="Poehlein A."/>
            <person name="Muehling M."/>
            <person name="Daniel R."/>
        </authorList>
    </citation>
    <scope>NUCLEOTIDE SEQUENCE</scope>
</reference>
<name>A0A1J5P9M7_9ZZZZ</name>
<evidence type="ECO:0000256" key="1">
    <source>
        <dbReference type="SAM" id="MobiDB-lite"/>
    </source>
</evidence>
<feature type="region of interest" description="Disordered" evidence="1">
    <location>
        <begin position="117"/>
        <end position="168"/>
    </location>
</feature>
<gene>
    <name evidence="2" type="ORF">GALL_501120</name>
</gene>
<accession>A0A1J5P9M7</accession>
<sequence>MITGLHGWRQLRRAEGAELFPAGTAKQGQRRRVAVNETRFVKQHHRITIGIEQGVKLDFRAAQNVFLGLEFFKQAVKAGNQLADFILVGNGQGVQRLVVLFLLLQYLHCHHHRRELAAQHQPGQGTGQQGQKSRGQQHALLHGVNRGKGFGRGNRRMHQPVGYGYVHG</sequence>
<evidence type="ECO:0000313" key="2">
    <source>
        <dbReference type="EMBL" id="OIQ68297.1"/>
    </source>
</evidence>